<dbReference type="InParanoid" id="B4JHA7"/>
<evidence type="ECO:0000313" key="2">
    <source>
        <dbReference type="Proteomes" id="UP000001070"/>
    </source>
</evidence>
<name>B4JHA7_DROGR</name>
<dbReference type="HOGENOM" id="CLU_2457107_0_0_1"/>
<dbReference type="Proteomes" id="UP000001070">
    <property type="component" value="Unassembled WGS sequence"/>
</dbReference>
<gene>
    <name evidence="1" type="primary">Dgri\GH18084</name>
    <name evidence="1" type="ORF">Dgri_GH18084</name>
</gene>
<keyword evidence="2" id="KW-1185">Reference proteome</keyword>
<reference evidence="1 2" key="1">
    <citation type="journal article" date="2007" name="Nature">
        <title>Evolution of genes and genomes on the Drosophila phylogeny.</title>
        <authorList>
            <consortium name="Drosophila 12 Genomes Consortium"/>
            <person name="Clark A.G."/>
            <person name="Eisen M.B."/>
            <person name="Smith D.R."/>
            <person name="Bergman C.M."/>
            <person name="Oliver B."/>
            <person name="Markow T.A."/>
            <person name="Kaufman T.C."/>
            <person name="Kellis M."/>
            <person name="Gelbart W."/>
            <person name="Iyer V.N."/>
            <person name="Pollard D.A."/>
            <person name="Sackton T.B."/>
            <person name="Larracuente A.M."/>
            <person name="Singh N.D."/>
            <person name="Abad J.P."/>
            <person name="Abt D.N."/>
            <person name="Adryan B."/>
            <person name="Aguade M."/>
            <person name="Akashi H."/>
            <person name="Anderson W.W."/>
            <person name="Aquadro C.F."/>
            <person name="Ardell D.H."/>
            <person name="Arguello R."/>
            <person name="Artieri C.G."/>
            <person name="Barbash D.A."/>
            <person name="Barker D."/>
            <person name="Barsanti P."/>
            <person name="Batterham P."/>
            <person name="Batzoglou S."/>
            <person name="Begun D."/>
            <person name="Bhutkar A."/>
            <person name="Blanco E."/>
            <person name="Bosak S.A."/>
            <person name="Bradley R.K."/>
            <person name="Brand A.D."/>
            <person name="Brent M.R."/>
            <person name="Brooks A.N."/>
            <person name="Brown R.H."/>
            <person name="Butlin R.K."/>
            <person name="Caggese C."/>
            <person name="Calvi B.R."/>
            <person name="Bernardo de Carvalho A."/>
            <person name="Caspi A."/>
            <person name="Castrezana S."/>
            <person name="Celniker S.E."/>
            <person name="Chang J.L."/>
            <person name="Chapple C."/>
            <person name="Chatterji S."/>
            <person name="Chinwalla A."/>
            <person name="Civetta A."/>
            <person name="Clifton S.W."/>
            <person name="Comeron J.M."/>
            <person name="Costello J.C."/>
            <person name="Coyne J.A."/>
            <person name="Daub J."/>
            <person name="David R.G."/>
            <person name="Delcher A.L."/>
            <person name="Delehaunty K."/>
            <person name="Do C.B."/>
            <person name="Ebling H."/>
            <person name="Edwards K."/>
            <person name="Eickbush T."/>
            <person name="Evans J.D."/>
            <person name="Filipski A."/>
            <person name="Findeiss S."/>
            <person name="Freyhult E."/>
            <person name="Fulton L."/>
            <person name="Fulton R."/>
            <person name="Garcia A.C."/>
            <person name="Gardiner A."/>
            <person name="Garfield D.A."/>
            <person name="Garvin B.E."/>
            <person name="Gibson G."/>
            <person name="Gilbert D."/>
            <person name="Gnerre S."/>
            <person name="Godfrey J."/>
            <person name="Good R."/>
            <person name="Gotea V."/>
            <person name="Gravely B."/>
            <person name="Greenberg A.J."/>
            <person name="Griffiths-Jones S."/>
            <person name="Gross S."/>
            <person name="Guigo R."/>
            <person name="Gustafson E.A."/>
            <person name="Haerty W."/>
            <person name="Hahn M.W."/>
            <person name="Halligan D.L."/>
            <person name="Halpern A.L."/>
            <person name="Halter G.M."/>
            <person name="Han M.V."/>
            <person name="Heger A."/>
            <person name="Hillier L."/>
            <person name="Hinrichs A.S."/>
            <person name="Holmes I."/>
            <person name="Hoskins R.A."/>
            <person name="Hubisz M.J."/>
            <person name="Hultmark D."/>
            <person name="Huntley M.A."/>
            <person name="Jaffe D.B."/>
            <person name="Jagadeeshan S."/>
            <person name="Jeck W.R."/>
            <person name="Johnson J."/>
            <person name="Jones C.D."/>
            <person name="Jordan W.C."/>
            <person name="Karpen G.H."/>
            <person name="Kataoka E."/>
            <person name="Keightley P.D."/>
            <person name="Kheradpour P."/>
            <person name="Kirkness E.F."/>
            <person name="Koerich L.B."/>
            <person name="Kristiansen K."/>
            <person name="Kudrna D."/>
            <person name="Kulathinal R.J."/>
            <person name="Kumar S."/>
            <person name="Kwok R."/>
            <person name="Lander E."/>
            <person name="Langley C.H."/>
            <person name="Lapoint R."/>
            <person name="Lazzaro B.P."/>
            <person name="Lee S.J."/>
            <person name="Levesque L."/>
            <person name="Li R."/>
            <person name="Lin C.F."/>
            <person name="Lin M.F."/>
            <person name="Lindblad-Toh K."/>
            <person name="Llopart A."/>
            <person name="Long M."/>
            <person name="Low L."/>
            <person name="Lozovsky E."/>
            <person name="Lu J."/>
            <person name="Luo M."/>
            <person name="Machado C.A."/>
            <person name="Makalowski W."/>
            <person name="Marzo M."/>
            <person name="Matsuda M."/>
            <person name="Matzkin L."/>
            <person name="McAllister B."/>
            <person name="McBride C.S."/>
            <person name="McKernan B."/>
            <person name="McKernan K."/>
            <person name="Mendez-Lago M."/>
            <person name="Minx P."/>
            <person name="Mollenhauer M.U."/>
            <person name="Montooth K."/>
            <person name="Mount S.M."/>
            <person name="Mu X."/>
            <person name="Myers E."/>
            <person name="Negre B."/>
            <person name="Newfeld S."/>
            <person name="Nielsen R."/>
            <person name="Noor M.A."/>
            <person name="O'Grady P."/>
            <person name="Pachter L."/>
            <person name="Papaceit M."/>
            <person name="Parisi M.J."/>
            <person name="Parisi M."/>
            <person name="Parts L."/>
            <person name="Pedersen J.S."/>
            <person name="Pesole G."/>
            <person name="Phillippy A.M."/>
            <person name="Ponting C.P."/>
            <person name="Pop M."/>
            <person name="Porcelli D."/>
            <person name="Powell J.R."/>
            <person name="Prohaska S."/>
            <person name="Pruitt K."/>
            <person name="Puig M."/>
            <person name="Quesneville H."/>
            <person name="Ram K.R."/>
            <person name="Rand D."/>
            <person name="Rasmussen M.D."/>
            <person name="Reed L.K."/>
            <person name="Reenan R."/>
            <person name="Reily A."/>
            <person name="Remington K.A."/>
            <person name="Rieger T.T."/>
            <person name="Ritchie M.G."/>
            <person name="Robin C."/>
            <person name="Rogers Y.H."/>
            <person name="Rohde C."/>
            <person name="Rozas J."/>
            <person name="Rubenfield M.J."/>
            <person name="Ruiz A."/>
            <person name="Russo S."/>
            <person name="Salzberg S.L."/>
            <person name="Sanchez-Gracia A."/>
            <person name="Saranga D.J."/>
            <person name="Sato H."/>
            <person name="Schaeffer S.W."/>
            <person name="Schatz M.C."/>
            <person name="Schlenke T."/>
            <person name="Schwartz R."/>
            <person name="Segarra C."/>
            <person name="Singh R.S."/>
            <person name="Sirot L."/>
            <person name="Sirota M."/>
            <person name="Sisneros N.B."/>
            <person name="Smith C.D."/>
            <person name="Smith T.F."/>
            <person name="Spieth J."/>
            <person name="Stage D.E."/>
            <person name="Stark A."/>
            <person name="Stephan W."/>
            <person name="Strausberg R.L."/>
            <person name="Strempel S."/>
            <person name="Sturgill D."/>
            <person name="Sutton G."/>
            <person name="Sutton G.G."/>
            <person name="Tao W."/>
            <person name="Teichmann S."/>
            <person name="Tobari Y.N."/>
            <person name="Tomimura Y."/>
            <person name="Tsolas J.M."/>
            <person name="Valente V.L."/>
            <person name="Venter E."/>
            <person name="Venter J.C."/>
            <person name="Vicario S."/>
            <person name="Vieira F.G."/>
            <person name="Vilella A.J."/>
            <person name="Villasante A."/>
            <person name="Walenz B."/>
            <person name="Wang J."/>
            <person name="Wasserman M."/>
            <person name="Watts T."/>
            <person name="Wilson D."/>
            <person name="Wilson R.K."/>
            <person name="Wing R.A."/>
            <person name="Wolfner M.F."/>
            <person name="Wong A."/>
            <person name="Wong G.K."/>
            <person name="Wu C.I."/>
            <person name="Wu G."/>
            <person name="Yamamoto D."/>
            <person name="Yang H.P."/>
            <person name="Yang S.P."/>
            <person name="Yorke J.A."/>
            <person name="Yoshida K."/>
            <person name="Zdobnov E."/>
            <person name="Zhang P."/>
            <person name="Zhang Y."/>
            <person name="Zimin A.V."/>
            <person name="Baldwin J."/>
            <person name="Abdouelleil A."/>
            <person name="Abdulkadir J."/>
            <person name="Abebe A."/>
            <person name="Abera B."/>
            <person name="Abreu J."/>
            <person name="Acer S.C."/>
            <person name="Aftuck L."/>
            <person name="Alexander A."/>
            <person name="An P."/>
            <person name="Anderson E."/>
            <person name="Anderson S."/>
            <person name="Arachi H."/>
            <person name="Azer M."/>
            <person name="Bachantsang P."/>
            <person name="Barry A."/>
            <person name="Bayul T."/>
            <person name="Berlin A."/>
            <person name="Bessette D."/>
            <person name="Bloom T."/>
            <person name="Blye J."/>
            <person name="Boguslavskiy L."/>
            <person name="Bonnet C."/>
            <person name="Boukhgalter B."/>
            <person name="Bourzgui I."/>
            <person name="Brown A."/>
            <person name="Cahill P."/>
            <person name="Channer S."/>
            <person name="Cheshatsang Y."/>
            <person name="Chuda L."/>
            <person name="Citroen M."/>
            <person name="Collymore A."/>
            <person name="Cooke P."/>
            <person name="Costello M."/>
            <person name="D'Aco K."/>
            <person name="Daza R."/>
            <person name="De Haan G."/>
            <person name="DeGray S."/>
            <person name="DeMaso C."/>
            <person name="Dhargay N."/>
            <person name="Dooley K."/>
            <person name="Dooley E."/>
            <person name="Doricent M."/>
            <person name="Dorje P."/>
            <person name="Dorjee K."/>
            <person name="Dupes A."/>
            <person name="Elong R."/>
            <person name="Falk J."/>
            <person name="Farina A."/>
            <person name="Faro S."/>
            <person name="Ferguson D."/>
            <person name="Fisher S."/>
            <person name="Foley C.D."/>
            <person name="Franke A."/>
            <person name="Friedrich D."/>
            <person name="Gadbois L."/>
            <person name="Gearin G."/>
            <person name="Gearin C.R."/>
            <person name="Giannoukos G."/>
            <person name="Goode T."/>
            <person name="Graham J."/>
            <person name="Grandbois E."/>
            <person name="Grewal S."/>
            <person name="Gyaltsen K."/>
            <person name="Hafez N."/>
            <person name="Hagos B."/>
            <person name="Hall J."/>
            <person name="Henson C."/>
            <person name="Hollinger A."/>
            <person name="Honan T."/>
            <person name="Huard M.D."/>
            <person name="Hughes L."/>
            <person name="Hurhula B."/>
            <person name="Husby M.E."/>
            <person name="Kamat A."/>
            <person name="Kanga B."/>
            <person name="Kashin S."/>
            <person name="Khazanovich D."/>
            <person name="Kisner P."/>
            <person name="Lance K."/>
            <person name="Lara M."/>
            <person name="Lee W."/>
            <person name="Lennon N."/>
            <person name="Letendre F."/>
            <person name="LeVine R."/>
            <person name="Lipovsky A."/>
            <person name="Liu X."/>
            <person name="Liu J."/>
            <person name="Liu S."/>
            <person name="Lokyitsang T."/>
            <person name="Lokyitsang Y."/>
            <person name="Lubonja R."/>
            <person name="Lui A."/>
            <person name="MacDonald P."/>
            <person name="Magnisalis V."/>
            <person name="Maru K."/>
            <person name="Matthews C."/>
            <person name="McCusker W."/>
            <person name="McDonough S."/>
            <person name="Mehta T."/>
            <person name="Meldrim J."/>
            <person name="Meneus L."/>
            <person name="Mihai O."/>
            <person name="Mihalev A."/>
            <person name="Mihova T."/>
            <person name="Mittelman R."/>
            <person name="Mlenga V."/>
            <person name="Montmayeur A."/>
            <person name="Mulrain L."/>
            <person name="Navidi A."/>
            <person name="Naylor J."/>
            <person name="Negash T."/>
            <person name="Nguyen T."/>
            <person name="Nguyen N."/>
            <person name="Nicol R."/>
            <person name="Norbu C."/>
            <person name="Norbu N."/>
            <person name="Novod N."/>
            <person name="O'Neill B."/>
            <person name="Osman S."/>
            <person name="Markiewicz E."/>
            <person name="Oyono O.L."/>
            <person name="Patti C."/>
            <person name="Phunkhang P."/>
            <person name="Pierre F."/>
            <person name="Priest M."/>
            <person name="Raghuraman S."/>
            <person name="Rege F."/>
            <person name="Reyes R."/>
            <person name="Rise C."/>
            <person name="Rogov P."/>
            <person name="Ross K."/>
            <person name="Ryan E."/>
            <person name="Settipalli S."/>
            <person name="Shea T."/>
            <person name="Sherpa N."/>
            <person name="Shi L."/>
            <person name="Shih D."/>
            <person name="Sparrow T."/>
            <person name="Spaulding J."/>
            <person name="Stalker J."/>
            <person name="Stange-Thomann N."/>
            <person name="Stavropoulos S."/>
            <person name="Stone C."/>
            <person name="Strader C."/>
            <person name="Tesfaye S."/>
            <person name="Thomson T."/>
            <person name="Thoulutsang Y."/>
            <person name="Thoulutsang D."/>
            <person name="Topham K."/>
            <person name="Topping I."/>
            <person name="Tsamla T."/>
            <person name="Vassiliev H."/>
            <person name="Vo A."/>
            <person name="Wangchuk T."/>
            <person name="Wangdi T."/>
            <person name="Weiand M."/>
            <person name="Wilkinson J."/>
            <person name="Wilson A."/>
            <person name="Yadav S."/>
            <person name="Young G."/>
            <person name="Yu Q."/>
            <person name="Zembek L."/>
            <person name="Zhong D."/>
            <person name="Zimmer A."/>
            <person name="Zwirko Z."/>
            <person name="Jaffe D.B."/>
            <person name="Alvarez P."/>
            <person name="Brockman W."/>
            <person name="Butler J."/>
            <person name="Chin C."/>
            <person name="Gnerre S."/>
            <person name="Grabherr M."/>
            <person name="Kleber M."/>
            <person name="Mauceli E."/>
            <person name="MacCallum I."/>
        </authorList>
    </citation>
    <scope>NUCLEOTIDE SEQUENCE [LARGE SCALE GENOMIC DNA]</scope>
    <source>
        <strain evidence="2">Tucson 15287-2541.00</strain>
    </source>
</reference>
<accession>B4JHA7</accession>
<dbReference type="AlphaFoldDB" id="B4JHA7"/>
<sequence length="89" mass="9548">MGSSSCDELDEVDKNVRAASELLLLCVMPESGEVLQLIEAGTVSPSMERRVLSSSVLAKATRRSKPELTRCCQWDSSSAAITSSVVDKT</sequence>
<protein>
    <submittedName>
        <fullName evidence="1">GH18084</fullName>
    </submittedName>
</protein>
<dbReference type="EMBL" id="CH916369">
    <property type="protein sequence ID" value="EDV93814.1"/>
    <property type="molecule type" value="Genomic_DNA"/>
</dbReference>
<proteinExistence type="predicted"/>
<organism evidence="2">
    <name type="scientific">Drosophila grimshawi</name>
    <name type="common">Hawaiian fruit fly</name>
    <name type="synonym">Idiomyia grimshawi</name>
    <dbReference type="NCBI Taxonomy" id="7222"/>
    <lineage>
        <taxon>Eukaryota</taxon>
        <taxon>Metazoa</taxon>
        <taxon>Ecdysozoa</taxon>
        <taxon>Arthropoda</taxon>
        <taxon>Hexapoda</taxon>
        <taxon>Insecta</taxon>
        <taxon>Pterygota</taxon>
        <taxon>Neoptera</taxon>
        <taxon>Endopterygota</taxon>
        <taxon>Diptera</taxon>
        <taxon>Brachycera</taxon>
        <taxon>Muscomorpha</taxon>
        <taxon>Ephydroidea</taxon>
        <taxon>Drosophilidae</taxon>
        <taxon>Drosophila</taxon>
        <taxon>Hawaiian Drosophila</taxon>
    </lineage>
</organism>
<evidence type="ECO:0000313" key="1">
    <source>
        <dbReference type="EMBL" id="EDV93814.1"/>
    </source>
</evidence>